<organism evidence="2 3">
    <name type="scientific">Trametes cubensis</name>
    <dbReference type="NCBI Taxonomy" id="1111947"/>
    <lineage>
        <taxon>Eukaryota</taxon>
        <taxon>Fungi</taxon>
        <taxon>Dikarya</taxon>
        <taxon>Basidiomycota</taxon>
        <taxon>Agaricomycotina</taxon>
        <taxon>Agaricomycetes</taxon>
        <taxon>Polyporales</taxon>
        <taxon>Polyporaceae</taxon>
        <taxon>Trametes</taxon>
    </lineage>
</organism>
<accession>A0AAD7TVM7</accession>
<feature type="region of interest" description="Disordered" evidence="1">
    <location>
        <begin position="130"/>
        <end position="170"/>
    </location>
</feature>
<feature type="compositionally biased region" description="Low complexity" evidence="1">
    <location>
        <begin position="130"/>
        <end position="141"/>
    </location>
</feature>
<dbReference type="EMBL" id="JAPEVG010000134">
    <property type="protein sequence ID" value="KAJ8481523.1"/>
    <property type="molecule type" value="Genomic_DNA"/>
</dbReference>
<dbReference type="AlphaFoldDB" id="A0AAD7TVM7"/>
<dbReference type="Proteomes" id="UP001215151">
    <property type="component" value="Unassembled WGS sequence"/>
</dbReference>
<keyword evidence="3" id="KW-1185">Reference proteome</keyword>
<evidence type="ECO:0000313" key="3">
    <source>
        <dbReference type="Proteomes" id="UP001215151"/>
    </source>
</evidence>
<evidence type="ECO:0000313" key="2">
    <source>
        <dbReference type="EMBL" id="KAJ8481523.1"/>
    </source>
</evidence>
<protein>
    <submittedName>
        <fullName evidence="2">Uncharacterized protein</fullName>
    </submittedName>
</protein>
<proteinExistence type="predicted"/>
<name>A0AAD7TVM7_9APHY</name>
<comment type="caution">
    <text evidence="2">The sequence shown here is derived from an EMBL/GenBank/DDBJ whole genome shotgun (WGS) entry which is preliminary data.</text>
</comment>
<reference evidence="2" key="1">
    <citation type="submission" date="2022-11" db="EMBL/GenBank/DDBJ databases">
        <title>Genome Sequence of Cubamyces cubensis.</title>
        <authorList>
            <person name="Buettner E."/>
        </authorList>
    </citation>
    <scope>NUCLEOTIDE SEQUENCE</scope>
    <source>
        <strain evidence="2">MPL-01</strain>
    </source>
</reference>
<gene>
    <name evidence="2" type="ORF">ONZ51_g5940</name>
</gene>
<evidence type="ECO:0000256" key="1">
    <source>
        <dbReference type="SAM" id="MobiDB-lite"/>
    </source>
</evidence>
<feature type="compositionally biased region" description="Basic and acidic residues" evidence="1">
    <location>
        <begin position="159"/>
        <end position="170"/>
    </location>
</feature>
<sequence>MLQVELEWFLQYALPGLRAGLDCDKILQILERDPDAVKDDQWAMFSAYPMFAAEEGENDAFKPLILARRDGTKLAVHPDDDAYQKAQNNLLNKFFAEPDTRIKVMHINDFLINSSSGLDPRVEAAMTGLQQSASGSGAHGSDILVSDGEDDYGVQTTPKAKDKGKAKGQG</sequence>